<organism evidence="1 2">
    <name type="scientific">Cercospora zeae-maydis SCOH1-5</name>
    <dbReference type="NCBI Taxonomy" id="717836"/>
    <lineage>
        <taxon>Eukaryota</taxon>
        <taxon>Fungi</taxon>
        <taxon>Dikarya</taxon>
        <taxon>Ascomycota</taxon>
        <taxon>Pezizomycotina</taxon>
        <taxon>Dothideomycetes</taxon>
        <taxon>Dothideomycetidae</taxon>
        <taxon>Mycosphaerellales</taxon>
        <taxon>Mycosphaerellaceae</taxon>
        <taxon>Cercospora</taxon>
    </lineage>
</organism>
<evidence type="ECO:0000313" key="1">
    <source>
        <dbReference type="EMBL" id="KAF2217726.1"/>
    </source>
</evidence>
<keyword evidence="2" id="KW-1185">Reference proteome</keyword>
<dbReference type="AlphaFoldDB" id="A0A6A6FW76"/>
<sequence>MHQCNMESARSQFFQLPQEIYVNIYDQIAREEHYSKTRCHTKVIATLGIDGKTVYGECDMREVCAMPGSNGTRAHYLSIMSGHSEQEEIQSDKSEDMLISLSAIHSGAECRDHEQSSSDWPENPNTSGLAHVEHGFHSLINRLKLCDKTRDLALRVDVNNNDWNPDGQSAEKAASQSAALKVLIKGIEEMPRVQRYSVQVGHHAMFASRKGDRNWQGKDVYRVTSAATRHRSSDEKYCMLLRGLNIGFWSCATVSAV</sequence>
<dbReference type="EMBL" id="ML992662">
    <property type="protein sequence ID" value="KAF2217726.1"/>
    <property type="molecule type" value="Genomic_DNA"/>
</dbReference>
<name>A0A6A6FW76_9PEZI</name>
<dbReference type="Proteomes" id="UP000799539">
    <property type="component" value="Unassembled WGS sequence"/>
</dbReference>
<protein>
    <submittedName>
        <fullName evidence="1">Uncharacterized protein</fullName>
    </submittedName>
</protein>
<evidence type="ECO:0000313" key="2">
    <source>
        <dbReference type="Proteomes" id="UP000799539"/>
    </source>
</evidence>
<reference evidence="1" key="1">
    <citation type="journal article" date="2020" name="Stud. Mycol.">
        <title>101 Dothideomycetes genomes: a test case for predicting lifestyles and emergence of pathogens.</title>
        <authorList>
            <person name="Haridas S."/>
            <person name="Albert R."/>
            <person name="Binder M."/>
            <person name="Bloem J."/>
            <person name="Labutti K."/>
            <person name="Salamov A."/>
            <person name="Andreopoulos B."/>
            <person name="Baker S."/>
            <person name="Barry K."/>
            <person name="Bills G."/>
            <person name="Bluhm B."/>
            <person name="Cannon C."/>
            <person name="Castanera R."/>
            <person name="Culley D."/>
            <person name="Daum C."/>
            <person name="Ezra D."/>
            <person name="Gonzalez J."/>
            <person name="Henrissat B."/>
            <person name="Kuo A."/>
            <person name="Liang C."/>
            <person name="Lipzen A."/>
            <person name="Lutzoni F."/>
            <person name="Magnuson J."/>
            <person name="Mondo S."/>
            <person name="Nolan M."/>
            <person name="Ohm R."/>
            <person name="Pangilinan J."/>
            <person name="Park H.-J."/>
            <person name="Ramirez L."/>
            <person name="Alfaro M."/>
            <person name="Sun H."/>
            <person name="Tritt A."/>
            <person name="Yoshinaga Y."/>
            <person name="Zwiers L.-H."/>
            <person name="Turgeon B."/>
            <person name="Goodwin S."/>
            <person name="Spatafora J."/>
            <person name="Crous P."/>
            <person name="Grigoriev I."/>
        </authorList>
    </citation>
    <scope>NUCLEOTIDE SEQUENCE</scope>
    <source>
        <strain evidence="1">SCOH1-5</strain>
    </source>
</reference>
<proteinExistence type="predicted"/>
<gene>
    <name evidence="1" type="ORF">CERZMDRAFT_80418</name>
</gene>
<accession>A0A6A6FW76</accession>